<reference evidence="4" key="1">
    <citation type="submission" date="2023-10" db="EMBL/GenBank/DDBJ databases">
        <authorList>
            <person name="Chen Y."/>
            <person name="Shah S."/>
            <person name="Dougan E. K."/>
            <person name="Thang M."/>
            <person name="Chan C."/>
        </authorList>
    </citation>
    <scope>NUCLEOTIDE SEQUENCE [LARGE SCALE GENOMIC DNA]</scope>
</reference>
<dbReference type="Proteomes" id="UP001189429">
    <property type="component" value="Unassembled WGS sequence"/>
</dbReference>
<keyword evidence="2" id="KW-0106">Calcium</keyword>
<feature type="domain" description="C2" evidence="3">
    <location>
        <begin position="142"/>
        <end position="266"/>
    </location>
</feature>
<keyword evidence="1" id="KW-0479">Metal-binding</keyword>
<evidence type="ECO:0000256" key="1">
    <source>
        <dbReference type="ARBA" id="ARBA00022723"/>
    </source>
</evidence>
<dbReference type="SUPFAM" id="SSF49562">
    <property type="entry name" value="C2 domain (Calcium/lipid-binding domain, CaLB)"/>
    <property type="match status" value="2"/>
</dbReference>
<comment type="caution">
    <text evidence="4">The sequence shown here is derived from an EMBL/GenBank/DDBJ whole genome shotgun (WGS) entry which is preliminary data.</text>
</comment>
<evidence type="ECO:0000259" key="3">
    <source>
        <dbReference type="PROSITE" id="PS50004"/>
    </source>
</evidence>
<dbReference type="PROSITE" id="PS50004">
    <property type="entry name" value="C2"/>
    <property type="match status" value="2"/>
</dbReference>
<accession>A0ABN9T8K0</accession>
<evidence type="ECO:0000313" key="4">
    <source>
        <dbReference type="EMBL" id="CAK0841442.1"/>
    </source>
</evidence>
<evidence type="ECO:0000256" key="2">
    <source>
        <dbReference type="ARBA" id="ARBA00022837"/>
    </source>
</evidence>
<organism evidence="4 5">
    <name type="scientific">Prorocentrum cordatum</name>
    <dbReference type="NCBI Taxonomy" id="2364126"/>
    <lineage>
        <taxon>Eukaryota</taxon>
        <taxon>Sar</taxon>
        <taxon>Alveolata</taxon>
        <taxon>Dinophyceae</taxon>
        <taxon>Prorocentrales</taxon>
        <taxon>Prorocentraceae</taxon>
        <taxon>Prorocentrum</taxon>
    </lineage>
</organism>
<dbReference type="PANTHER" id="PTHR45911">
    <property type="entry name" value="C2 DOMAIN-CONTAINING PROTEIN"/>
    <property type="match status" value="1"/>
</dbReference>
<protein>
    <recommendedName>
        <fullName evidence="3">C2 domain-containing protein</fullName>
    </recommendedName>
</protein>
<dbReference type="CDD" id="cd00030">
    <property type="entry name" value="C2"/>
    <property type="match status" value="2"/>
</dbReference>
<dbReference type="Gene3D" id="2.60.40.150">
    <property type="entry name" value="C2 domain"/>
    <property type="match status" value="2"/>
</dbReference>
<proteinExistence type="predicted"/>
<feature type="non-terminal residue" evidence="4">
    <location>
        <position position="379"/>
    </location>
</feature>
<evidence type="ECO:0000313" key="5">
    <source>
        <dbReference type="Proteomes" id="UP001189429"/>
    </source>
</evidence>
<dbReference type="InterPro" id="IPR000008">
    <property type="entry name" value="C2_dom"/>
</dbReference>
<dbReference type="SMART" id="SM00239">
    <property type="entry name" value="C2"/>
    <property type="match status" value="1"/>
</dbReference>
<keyword evidence="5" id="KW-1185">Reference proteome</keyword>
<name>A0ABN9T8K0_9DINO</name>
<feature type="domain" description="C2" evidence="3">
    <location>
        <begin position="1"/>
        <end position="88"/>
    </location>
</feature>
<dbReference type="InterPro" id="IPR035892">
    <property type="entry name" value="C2_domain_sf"/>
</dbReference>
<dbReference type="PANTHER" id="PTHR45911:SF4">
    <property type="entry name" value="MULTIPLE C2 AND TRANSMEMBRANE DOMAIN-CONTAINING PROTEIN"/>
    <property type="match status" value="1"/>
</dbReference>
<sequence>MPGSSSRAYCVCEVAGRPNKFKTPTVAKDDGPRWDFTMQVADCTGQEDLTFCVYDTDQMRGDDFLGAAVLPAKRFFHEGFDEELPLSSIGSGAAIILHVRVTQAAGAPRAAAVPSQMGQPRAAGSVFSEFSLQAPLSMPQPRPSEAPAQLGVSRRASPTTCKVTIVSARGLRCADLKIFGGSSDPYCICEVAGRPNKIFQTHVIKKNVRPEWNFTAEVADLTSQDELSFSIYDWDRISRDDMLGRATLHAYQFLPQGFDGELPLENAGKGVCAFIHIRVEPVRAQVVEQDACTSRAQASRGVKEIARTRSRRLAVASASAFDLAITTSRRTPRGGCPAAPWSRPLPGRPPNAATGYLAILRRGALLTRAAGTAAGSLPG</sequence>
<dbReference type="EMBL" id="CAUYUJ010014456">
    <property type="protein sequence ID" value="CAK0841442.1"/>
    <property type="molecule type" value="Genomic_DNA"/>
</dbReference>
<gene>
    <name evidence="4" type="ORF">PCOR1329_LOCUS36646</name>
</gene>
<dbReference type="Pfam" id="PF00168">
    <property type="entry name" value="C2"/>
    <property type="match status" value="2"/>
</dbReference>